<dbReference type="InterPro" id="IPR013763">
    <property type="entry name" value="Cyclin-like_dom"/>
</dbReference>
<dbReference type="PANTHER" id="PTHR10177">
    <property type="entry name" value="CYCLINS"/>
    <property type="match status" value="1"/>
</dbReference>
<reference evidence="4 5" key="1">
    <citation type="journal article" date="2016" name="Genome Biol. Evol.">
        <title>Gene Family Evolution Reflects Adaptation to Soil Environmental Stressors in the Genome of the Collembolan Orchesella cincta.</title>
        <authorList>
            <person name="Faddeeva-Vakhrusheva A."/>
            <person name="Derks M.F."/>
            <person name="Anvar S.Y."/>
            <person name="Agamennone V."/>
            <person name="Suring W."/>
            <person name="Smit S."/>
            <person name="van Straalen N.M."/>
            <person name="Roelofs D."/>
        </authorList>
    </citation>
    <scope>NUCLEOTIDE SEQUENCE [LARGE SCALE GENOMIC DNA]</scope>
    <source>
        <tissue evidence="4">Mixed pool</tissue>
    </source>
</reference>
<dbReference type="InterPro" id="IPR039361">
    <property type="entry name" value="Cyclin"/>
</dbReference>
<dbReference type="Pfam" id="PF00134">
    <property type="entry name" value="Cyclin_N"/>
    <property type="match status" value="1"/>
</dbReference>
<sequence>MSSNRKATPTPAPLKHPRAPENEDSSTKEAVEQFKMITRPIFNLLKARKDLVRQQPNPKPSGIFKSSSFKAVTTTNNCIPKPMCKEEVPKKQMPVCSGVGNTAQPPAPAISKPIPVSKGLHRAATFRPTTTTGSTLSLLQTKFRQQPSLPVPTTVFPSIKLEYLEERFYQKIKSFPSYIQQQTKGPNFTPGWSWSRQFDKLVLECKQCTDNEKLTDCQNRLMQFYQQCSRADRLLEEVRIIFQQGIQSIEKISSPSMQRSTGLGSLESFGDLREKVPENLGICRVGRRGRNTLNDGMMPYISEIFQHEMSKEGSYSANWMTKTLTKVDDCSKRNELVKWVCRVAAETFKYPAETAHLAVYLIDAYLNTERVSTTGWALLGICALQIASKLEEPEPFSPSNLNRLSSQFYRKEEVIWMEKNMLEKLKFDVYPPLAPLFAQMVIVGGSLSFPNVNIKKLVMDLCQGILYRSLTNHKLTTVLASDKAKVAIEIAVEFVFFQYKAYTNRELCKYEYISHKPGREIGDFAVDLCFDLFQQRLLKRKINPTLPVHRLPCTTSPSCRDVKV</sequence>
<dbReference type="Proteomes" id="UP000094527">
    <property type="component" value="Unassembled WGS sequence"/>
</dbReference>
<keyword evidence="1" id="KW-0195">Cyclin</keyword>
<gene>
    <name evidence="4" type="ORF">Ocin01_02402</name>
</gene>
<dbReference type="STRING" id="48709.A0A1D2NGC1"/>
<organism evidence="4 5">
    <name type="scientific">Orchesella cincta</name>
    <name type="common">Springtail</name>
    <name type="synonym">Podura cincta</name>
    <dbReference type="NCBI Taxonomy" id="48709"/>
    <lineage>
        <taxon>Eukaryota</taxon>
        <taxon>Metazoa</taxon>
        <taxon>Ecdysozoa</taxon>
        <taxon>Arthropoda</taxon>
        <taxon>Hexapoda</taxon>
        <taxon>Collembola</taxon>
        <taxon>Entomobryomorpha</taxon>
        <taxon>Entomobryoidea</taxon>
        <taxon>Orchesellidae</taxon>
        <taxon>Orchesellinae</taxon>
        <taxon>Orchesella</taxon>
    </lineage>
</organism>
<name>A0A1D2NGC1_ORCCI</name>
<keyword evidence="5" id="KW-1185">Reference proteome</keyword>
<evidence type="ECO:0000256" key="2">
    <source>
        <dbReference type="SAM" id="MobiDB-lite"/>
    </source>
</evidence>
<protein>
    <submittedName>
        <fullName evidence="4">Cyclin-A3-1</fullName>
    </submittedName>
</protein>
<dbReference type="SMART" id="SM00385">
    <property type="entry name" value="CYCLIN"/>
    <property type="match status" value="1"/>
</dbReference>
<feature type="domain" description="Cyclin-like" evidence="3">
    <location>
        <begin position="338"/>
        <end position="423"/>
    </location>
</feature>
<evidence type="ECO:0000313" key="5">
    <source>
        <dbReference type="Proteomes" id="UP000094527"/>
    </source>
</evidence>
<dbReference type="EMBL" id="LJIJ01000048">
    <property type="protein sequence ID" value="ODN04310.1"/>
    <property type="molecule type" value="Genomic_DNA"/>
</dbReference>
<feature type="region of interest" description="Disordered" evidence="2">
    <location>
        <begin position="1"/>
        <end position="31"/>
    </location>
</feature>
<dbReference type="AlphaFoldDB" id="A0A1D2NGC1"/>
<dbReference type="InterPro" id="IPR036915">
    <property type="entry name" value="Cyclin-like_sf"/>
</dbReference>
<dbReference type="OrthoDB" id="285802at2759"/>
<evidence type="ECO:0000256" key="1">
    <source>
        <dbReference type="RuleBase" id="RU000383"/>
    </source>
</evidence>
<evidence type="ECO:0000259" key="3">
    <source>
        <dbReference type="SMART" id="SM00385"/>
    </source>
</evidence>
<proteinExistence type="inferred from homology"/>
<comment type="similarity">
    <text evidence="1">Belongs to the cyclin family.</text>
</comment>
<evidence type="ECO:0000313" key="4">
    <source>
        <dbReference type="EMBL" id="ODN04310.1"/>
    </source>
</evidence>
<accession>A0A1D2NGC1</accession>
<dbReference type="InterPro" id="IPR006671">
    <property type="entry name" value="Cyclin_N"/>
</dbReference>
<feature type="compositionally biased region" description="Basic and acidic residues" evidence="2">
    <location>
        <begin position="18"/>
        <end position="31"/>
    </location>
</feature>
<dbReference type="Gene3D" id="1.10.472.10">
    <property type="entry name" value="Cyclin-like"/>
    <property type="match status" value="2"/>
</dbReference>
<dbReference type="SUPFAM" id="SSF47954">
    <property type="entry name" value="Cyclin-like"/>
    <property type="match status" value="1"/>
</dbReference>
<comment type="caution">
    <text evidence="4">The sequence shown here is derived from an EMBL/GenBank/DDBJ whole genome shotgun (WGS) entry which is preliminary data.</text>
</comment>